<keyword evidence="1" id="KW-0472">Membrane</keyword>
<reference evidence="2" key="1">
    <citation type="submission" date="2020-07" db="EMBL/GenBank/DDBJ databases">
        <title>Multicomponent nature underlies the extraordinary mechanical properties of spider dragline silk.</title>
        <authorList>
            <person name="Kono N."/>
            <person name="Nakamura H."/>
            <person name="Mori M."/>
            <person name="Yoshida Y."/>
            <person name="Ohtoshi R."/>
            <person name="Malay A.D."/>
            <person name="Moran D.A.P."/>
            <person name="Tomita M."/>
            <person name="Numata K."/>
            <person name="Arakawa K."/>
        </authorList>
    </citation>
    <scope>NUCLEOTIDE SEQUENCE</scope>
</reference>
<organism evidence="2 3">
    <name type="scientific">Trichonephila clavata</name>
    <name type="common">Joro spider</name>
    <name type="synonym">Nephila clavata</name>
    <dbReference type="NCBI Taxonomy" id="2740835"/>
    <lineage>
        <taxon>Eukaryota</taxon>
        <taxon>Metazoa</taxon>
        <taxon>Ecdysozoa</taxon>
        <taxon>Arthropoda</taxon>
        <taxon>Chelicerata</taxon>
        <taxon>Arachnida</taxon>
        <taxon>Araneae</taxon>
        <taxon>Araneomorphae</taxon>
        <taxon>Entelegynae</taxon>
        <taxon>Araneoidea</taxon>
        <taxon>Nephilidae</taxon>
        <taxon>Trichonephila</taxon>
    </lineage>
</organism>
<evidence type="ECO:0000313" key="2">
    <source>
        <dbReference type="EMBL" id="GFQ89589.1"/>
    </source>
</evidence>
<dbReference type="AlphaFoldDB" id="A0A8X6HMX2"/>
<accession>A0A8X6HMX2</accession>
<name>A0A8X6HMX2_TRICU</name>
<sequence>MSRLMESKIVYPRALKTYDKKRKIKIVCRTCPCPRLRTERTDTFLVFACGVRRMRDRLSLSSSFHLSASVKLLYDAFRCGRCVFSLISLPGGECTVMLLLLLMLWGAAESLAPDT</sequence>
<gene>
    <name evidence="2" type="ORF">TNCT_605381</name>
</gene>
<dbReference type="EMBL" id="BMAO01023581">
    <property type="protein sequence ID" value="GFQ89589.1"/>
    <property type="molecule type" value="Genomic_DNA"/>
</dbReference>
<protein>
    <submittedName>
        <fullName evidence="2">Uncharacterized protein</fullName>
    </submittedName>
</protein>
<keyword evidence="3" id="KW-1185">Reference proteome</keyword>
<evidence type="ECO:0000313" key="3">
    <source>
        <dbReference type="Proteomes" id="UP000887116"/>
    </source>
</evidence>
<evidence type="ECO:0000256" key="1">
    <source>
        <dbReference type="SAM" id="Phobius"/>
    </source>
</evidence>
<keyword evidence="1" id="KW-0812">Transmembrane</keyword>
<keyword evidence="1" id="KW-1133">Transmembrane helix</keyword>
<feature type="transmembrane region" description="Helical" evidence="1">
    <location>
        <begin position="83"/>
        <end position="108"/>
    </location>
</feature>
<proteinExistence type="predicted"/>
<comment type="caution">
    <text evidence="2">The sequence shown here is derived from an EMBL/GenBank/DDBJ whole genome shotgun (WGS) entry which is preliminary data.</text>
</comment>
<dbReference type="Proteomes" id="UP000887116">
    <property type="component" value="Unassembled WGS sequence"/>
</dbReference>